<feature type="signal peptide" evidence="1">
    <location>
        <begin position="1"/>
        <end position="24"/>
    </location>
</feature>
<name>A0A1M6SUP3_9BACT</name>
<dbReference type="RefSeq" id="WP_073477581.1">
    <property type="nucleotide sequence ID" value="NZ_FQZU01000025.1"/>
</dbReference>
<evidence type="ECO:0000313" key="3">
    <source>
        <dbReference type="EMBL" id="SHK48415.1"/>
    </source>
</evidence>
<dbReference type="STRING" id="1121393.SAMN02745216_03536"/>
<keyword evidence="1" id="KW-0732">Signal</keyword>
<dbReference type="CDD" id="cd16329">
    <property type="entry name" value="LolA_like"/>
    <property type="match status" value="1"/>
</dbReference>
<dbReference type="Proteomes" id="UP000183994">
    <property type="component" value="Unassembled WGS sequence"/>
</dbReference>
<sequence length="268" mass="31353">MRSITTLLFFVLAALFLAAPFAHADDAEARQIMQKVNDRDDGDNAVSEEEMILIDKRGKQRIRKIKSFRKDFGEDTHSILFFEEPADVRDTSFLTFDYDDESKDDDQWLYLPALKKVKRIASSDKDGAFMGSDFTYGDMTERALSKFSYEMVREEDVDGHKCWVIQSTPINDDVVDEYGYLKSRAFVRQDNYVVVRAQFQWAKGNKFKEMRVEKLEQIDGIWTALEMTMKTMKNREIVHQTLLRTTSIQYNQPMDETMFTTRRMETGL</sequence>
<proteinExistence type="predicted"/>
<dbReference type="AlphaFoldDB" id="A0A1M6SUP3"/>
<dbReference type="OrthoDB" id="9803781at2"/>
<evidence type="ECO:0000313" key="4">
    <source>
        <dbReference type="Proteomes" id="UP000183994"/>
    </source>
</evidence>
<feature type="chain" id="PRO_5013110638" description="Uncharacterized protein TP-0789 domain-containing protein" evidence="1">
    <location>
        <begin position="25"/>
        <end position="268"/>
    </location>
</feature>
<keyword evidence="4" id="KW-1185">Reference proteome</keyword>
<evidence type="ECO:0000259" key="2">
    <source>
        <dbReference type="Pfam" id="PF17131"/>
    </source>
</evidence>
<accession>A0A1M6SUP3</accession>
<dbReference type="EMBL" id="FQZU01000025">
    <property type="protein sequence ID" value="SHK48415.1"/>
    <property type="molecule type" value="Genomic_DNA"/>
</dbReference>
<dbReference type="Gene3D" id="2.50.20.10">
    <property type="entry name" value="Lipoprotein localisation LolA/LolB/LppX"/>
    <property type="match status" value="1"/>
</dbReference>
<evidence type="ECO:0000256" key="1">
    <source>
        <dbReference type="SAM" id="SignalP"/>
    </source>
</evidence>
<dbReference type="Pfam" id="PF17131">
    <property type="entry name" value="LolA_like"/>
    <property type="match status" value="1"/>
</dbReference>
<protein>
    <recommendedName>
        <fullName evidence="2">Uncharacterized protein TP-0789 domain-containing protein</fullName>
    </recommendedName>
</protein>
<gene>
    <name evidence="3" type="ORF">SAMN02745216_03536</name>
</gene>
<feature type="domain" description="Uncharacterized protein TP-0789" evidence="2">
    <location>
        <begin position="75"/>
        <end position="265"/>
    </location>
</feature>
<organism evidence="3 4">
    <name type="scientific">Desulfatibacillum alkenivorans DSM 16219</name>
    <dbReference type="NCBI Taxonomy" id="1121393"/>
    <lineage>
        <taxon>Bacteria</taxon>
        <taxon>Pseudomonadati</taxon>
        <taxon>Thermodesulfobacteriota</taxon>
        <taxon>Desulfobacteria</taxon>
        <taxon>Desulfobacterales</taxon>
        <taxon>Desulfatibacillaceae</taxon>
        <taxon>Desulfatibacillum</taxon>
    </lineage>
</organism>
<dbReference type="InterPro" id="IPR033399">
    <property type="entry name" value="TP_0789-like"/>
</dbReference>
<reference evidence="4" key="1">
    <citation type="submission" date="2016-11" db="EMBL/GenBank/DDBJ databases">
        <authorList>
            <person name="Varghese N."/>
            <person name="Submissions S."/>
        </authorList>
    </citation>
    <scope>NUCLEOTIDE SEQUENCE [LARGE SCALE GENOMIC DNA]</scope>
    <source>
        <strain evidence="4">DSM 16219</strain>
    </source>
</reference>